<evidence type="ECO:0000313" key="3">
    <source>
        <dbReference type="Proteomes" id="UP000596977"/>
    </source>
</evidence>
<sequence length="136" mass="15061">MRKHDWRKRLGQYVDNVRTKPYAFGYQDCWLFVAGAVSAMTGTNHAKKHKGKYKTARGALGIMRRAGANNMADFAGLYLEEHSAPVFAHIGDVMAIPTDDAFGFSLGILNGERVLVVTPNGIDTRDRSEATRAFKV</sequence>
<keyword evidence="3" id="KW-1185">Reference proteome</keyword>
<evidence type="ECO:0000313" key="2">
    <source>
        <dbReference type="EMBL" id="GGA65013.1"/>
    </source>
</evidence>
<dbReference type="EMBL" id="BMKB01000013">
    <property type="protein sequence ID" value="GGA65013.1"/>
    <property type="molecule type" value="Genomic_DNA"/>
</dbReference>
<gene>
    <name evidence="2" type="ORF">GCM10011499_39340</name>
</gene>
<proteinExistence type="predicted"/>
<evidence type="ECO:0000259" key="1">
    <source>
        <dbReference type="Pfam" id="PF22262"/>
    </source>
</evidence>
<dbReference type="RefSeq" id="WP_127071424.1">
    <property type="nucleotide sequence ID" value="NZ_BMKB01000013.1"/>
</dbReference>
<organism evidence="2 3">
    <name type="scientific">Pelagibacterium lentulum</name>
    <dbReference type="NCBI Taxonomy" id="2029865"/>
    <lineage>
        <taxon>Bacteria</taxon>
        <taxon>Pseudomonadati</taxon>
        <taxon>Pseudomonadota</taxon>
        <taxon>Alphaproteobacteria</taxon>
        <taxon>Hyphomicrobiales</taxon>
        <taxon>Devosiaceae</taxon>
        <taxon>Pelagibacterium</taxon>
    </lineage>
</organism>
<dbReference type="Proteomes" id="UP000596977">
    <property type="component" value="Unassembled WGS sequence"/>
</dbReference>
<feature type="domain" description="DUF6950" evidence="1">
    <location>
        <begin position="1"/>
        <end position="136"/>
    </location>
</feature>
<comment type="caution">
    <text evidence="2">The sequence shown here is derived from an EMBL/GenBank/DDBJ whole genome shotgun (WGS) entry which is preliminary data.</text>
</comment>
<dbReference type="InterPro" id="IPR053802">
    <property type="entry name" value="DUF6950"/>
</dbReference>
<dbReference type="Pfam" id="PF22262">
    <property type="entry name" value="DUF6950"/>
    <property type="match status" value="1"/>
</dbReference>
<protein>
    <recommendedName>
        <fullName evidence="1">DUF6950 domain-containing protein</fullName>
    </recommendedName>
</protein>
<accession>A0A916RPJ9</accession>
<name>A0A916RPJ9_9HYPH</name>
<dbReference type="AlphaFoldDB" id="A0A916RPJ9"/>
<reference evidence="2 3" key="1">
    <citation type="journal article" date="2014" name="Int. J. Syst. Evol. Microbiol.">
        <title>Complete genome sequence of Corynebacterium casei LMG S-19264T (=DSM 44701T), isolated from a smear-ripened cheese.</title>
        <authorList>
            <consortium name="US DOE Joint Genome Institute (JGI-PGF)"/>
            <person name="Walter F."/>
            <person name="Albersmeier A."/>
            <person name="Kalinowski J."/>
            <person name="Ruckert C."/>
        </authorList>
    </citation>
    <scope>NUCLEOTIDE SEQUENCE [LARGE SCALE GENOMIC DNA]</scope>
    <source>
        <strain evidence="2 3">CGMCC 1.15896</strain>
    </source>
</reference>
<dbReference type="OrthoDB" id="6586924at2"/>